<reference evidence="1 2" key="1">
    <citation type="submission" date="2021-03" db="EMBL/GenBank/DDBJ databases">
        <title>Sequencing the genomes of 1000 actinobacteria strains.</title>
        <authorList>
            <person name="Klenk H.-P."/>
        </authorList>
    </citation>
    <scope>NUCLEOTIDE SEQUENCE [LARGE SCALE GENOMIC DNA]</scope>
    <source>
        <strain evidence="1 2">DSM 45256</strain>
    </source>
</reference>
<proteinExistence type="predicted"/>
<comment type="caution">
    <text evidence="1">The sequence shown here is derived from an EMBL/GenBank/DDBJ whole genome shotgun (WGS) entry which is preliminary data.</text>
</comment>
<evidence type="ECO:0000313" key="1">
    <source>
        <dbReference type="EMBL" id="MBP2368957.1"/>
    </source>
</evidence>
<dbReference type="EMBL" id="JAGINU010000001">
    <property type="protein sequence ID" value="MBP2368957.1"/>
    <property type="molecule type" value="Genomic_DNA"/>
</dbReference>
<accession>A0ABS4VYF8</accession>
<evidence type="ECO:0000313" key="2">
    <source>
        <dbReference type="Proteomes" id="UP001519295"/>
    </source>
</evidence>
<protein>
    <submittedName>
        <fullName evidence="1">Uncharacterized protein</fullName>
    </submittedName>
</protein>
<gene>
    <name evidence="1" type="ORF">JOF36_004653</name>
</gene>
<dbReference type="Proteomes" id="UP001519295">
    <property type="component" value="Unassembled WGS sequence"/>
</dbReference>
<keyword evidence="2" id="KW-1185">Reference proteome</keyword>
<name>A0ABS4VYF8_9PSEU</name>
<organism evidence="1 2">
    <name type="scientific">Pseudonocardia parietis</name>
    <dbReference type="NCBI Taxonomy" id="570936"/>
    <lineage>
        <taxon>Bacteria</taxon>
        <taxon>Bacillati</taxon>
        <taxon>Actinomycetota</taxon>
        <taxon>Actinomycetes</taxon>
        <taxon>Pseudonocardiales</taxon>
        <taxon>Pseudonocardiaceae</taxon>
        <taxon>Pseudonocardia</taxon>
    </lineage>
</organism>
<sequence>MMLPIVLASMFSVVLTWLPSCFELGSGQSRV</sequence>